<dbReference type="InParanoid" id="G3QAW7"/>
<dbReference type="AlphaFoldDB" id="G3QAW7"/>
<reference evidence="15" key="3">
    <citation type="submission" date="2025-09" db="UniProtKB">
        <authorList>
            <consortium name="Ensembl"/>
        </authorList>
    </citation>
    <scope>IDENTIFICATION</scope>
</reference>
<evidence type="ECO:0000256" key="2">
    <source>
        <dbReference type="ARBA" id="ARBA00006897"/>
    </source>
</evidence>
<evidence type="ECO:0000256" key="12">
    <source>
        <dbReference type="ARBA" id="ARBA00049763"/>
    </source>
</evidence>
<protein>
    <recommendedName>
        <fullName evidence="12">CAAX prenyl protease 2</fullName>
        <ecNumber evidence="11">3.4.26.1</ecNumber>
    </recommendedName>
    <alternativeName>
        <fullName evidence="9">Farnesylated proteins-converting enzyme 2</fullName>
    </alternativeName>
</protein>
<evidence type="ECO:0000256" key="6">
    <source>
        <dbReference type="ARBA" id="ARBA00022824"/>
    </source>
</evidence>
<evidence type="ECO:0000256" key="4">
    <source>
        <dbReference type="ARBA" id="ARBA00022692"/>
    </source>
</evidence>
<accession>G3QAW7</accession>
<organism evidence="15 16">
    <name type="scientific">Gasterosteus aculeatus aculeatus</name>
    <name type="common">three-spined stickleback</name>
    <dbReference type="NCBI Taxonomy" id="481459"/>
    <lineage>
        <taxon>Eukaryota</taxon>
        <taxon>Metazoa</taxon>
        <taxon>Chordata</taxon>
        <taxon>Craniata</taxon>
        <taxon>Vertebrata</taxon>
        <taxon>Euteleostomi</taxon>
        <taxon>Actinopterygii</taxon>
        <taxon>Neopterygii</taxon>
        <taxon>Teleostei</taxon>
        <taxon>Neoteleostei</taxon>
        <taxon>Acanthomorphata</taxon>
        <taxon>Eupercaria</taxon>
        <taxon>Perciformes</taxon>
        <taxon>Cottioidei</taxon>
        <taxon>Gasterosteales</taxon>
        <taxon>Gasterosteidae</taxon>
        <taxon>Gasterosteus</taxon>
    </lineage>
</organism>
<evidence type="ECO:0000256" key="3">
    <source>
        <dbReference type="ARBA" id="ARBA00022670"/>
    </source>
</evidence>
<comment type="subcellular location">
    <subcellularLocation>
        <location evidence="1">Endoplasmic reticulum membrane</location>
        <topology evidence="1">Multi-pass membrane protein</topology>
    </subcellularLocation>
</comment>
<keyword evidence="3" id="KW-0645">Protease</keyword>
<feature type="transmembrane region" description="Helical" evidence="13">
    <location>
        <begin position="209"/>
        <end position="233"/>
    </location>
</feature>
<dbReference type="Proteomes" id="UP000007635">
    <property type="component" value="Chromosome VII"/>
</dbReference>
<evidence type="ECO:0000256" key="1">
    <source>
        <dbReference type="ARBA" id="ARBA00004477"/>
    </source>
</evidence>
<dbReference type="InterPro" id="IPR003675">
    <property type="entry name" value="Rce1/LyrA-like_dom"/>
</dbReference>
<dbReference type="STRING" id="69293.ENSGACP00000027033"/>
<evidence type="ECO:0000256" key="11">
    <source>
        <dbReference type="ARBA" id="ARBA00049729"/>
    </source>
</evidence>
<comment type="similarity">
    <text evidence="2">Belongs to the peptidase U48 family.</text>
</comment>
<keyword evidence="8 13" id="KW-0472">Membrane</keyword>
<feature type="domain" description="CAAX prenyl protease 2/Lysostaphin resistance protein A-like" evidence="14">
    <location>
        <begin position="147"/>
        <end position="250"/>
    </location>
</feature>
<keyword evidence="16" id="KW-1185">Reference proteome</keyword>
<reference evidence="15 16" key="1">
    <citation type="journal article" date="2021" name="G3 (Bethesda)">
        <title>Improved contiguity of the threespine stickleback genome using long-read sequencing.</title>
        <authorList>
            <person name="Nath S."/>
            <person name="Shaw D.E."/>
            <person name="White M.A."/>
        </authorList>
    </citation>
    <scope>NUCLEOTIDE SEQUENCE [LARGE SCALE GENOMIC DNA]</scope>
    <source>
        <strain evidence="15 16">Lake Benthic</strain>
    </source>
</reference>
<evidence type="ECO:0000256" key="9">
    <source>
        <dbReference type="ARBA" id="ARBA00032607"/>
    </source>
</evidence>
<dbReference type="Pfam" id="PF02517">
    <property type="entry name" value="Rce1-like"/>
    <property type="match status" value="1"/>
</dbReference>
<dbReference type="RefSeq" id="XP_040036760.1">
    <property type="nucleotide sequence ID" value="XM_040180826.1"/>
</dbReference>
<feature type="transmembrane region" description="Helical" evidence="13">
    <location>
        <begin position="95"/>
        <end position="113"/>
    </location>
</feature>
<dbReference type="PANTHER" id="PTHR13046">
    <property type="entry name" value="PROTEASE U48 CAAX PRENYL PROTEASE RCE1"/>
    <property type="match status" value="1"/>
</dbReference>
<dbReference type="GeneID" id="120821801"/>
<dbReference type="MEROPS" id="G05.002"/>
<dbReference type="GO" id="GO:0004222">
    <property type="term" value="F:metalloendopeptidase activity"/>
    <property type="evidence" value="ECO:0007669"/>
    <property type="project" value="InterPro"/>
</dbReference>
<proteinExistence type="inferred from homology"/>
<dbReference type="GO" id="GO:0071586">
    <property type="term" value="P:CAAX-box protein processing"/>
    <property type="evidence" value="ECO:0007669"/>
    <property type="project" value="InterPro"/>
</dbReference>
<feature type="transmembrane region" description="Helical" evidence="13">
    <location>
        <begin position="20"/>
        <end position="40"/>
    </location>
</feature>
<evidence type="ECO:0000256" key="8">
    <source>
        <dbReference type="ARBA" id="ARBA00023136"/>
    </source>
</evidence>
<evidence type="ECO:0000256" key="7">
    <source>
        <dbReference type="ARBA" id="ARBA00022989"/>
    </source>
</evidence>
<sequence length="308" mass="33959">MQDPEHGPKMQVEHTHTRCWVCVLSCLLLACLYVGSLYVWRSSLPRDHPSLIRRRCASVLLVSALSPAVVKAWMHCANVKVSATLWELMGVRLEGLVPAAVLPLLLTMVFYLGPLVHSAMDNPKGFTGALQSALDVQSWMLCAGDAVWLRNQVVAPVTEELVFRGAMLPMLVPCMGPTAAIFMAPLFFGVAHFHHIIEQRRLHEDSMSGIFLVSGVQFLYTTVFGAFTSFVFMRTGHVVGPVLCHSFCNSQGLPDISSALQHPQRCALLFSYLMGLLLFLVLLFRVTDPLFYGEIPVYRLAGPAASAC</sequence>
<dbReference type="Ensembl" id="ENSGACT00000027085.2">
    <property type="protein sequence ID" value="ENSGACP00000027033.2"/>
    <property type="gene ID" value="ENSGACG00000020443.2"/>
</dbReference>
<dbReference type="EC" id="3.4.26.1" evidence="11"/>
<dbReference type="InterPro" id="IPR039731">
    <property type="entry name" value="Rce1"/>
</dbReference>
<keyword evidence="6" id="KW-0256">Endoplasmic reticulum</keyword>
<dbReference type="PANTHER" id="PTHR13046:SF0">
    <property type="entry name" value="CAAX PRENYL PROTEASE 2"/>
    <property type="match status" value="1"/>
</dbReference>
<evidence type="ECO:0000259" key="14">
    <source>
        <dbReference type="Pfam" id="PF02517"/>
    </source>
</evidence>
<dbReference type="GeneTree" id="ENSGT00390000004124"/>
<keyword evidence="5" id="KW-0378">Hydrolase</keyword>
<dbReference type="KEGG" id="gat:120821801"/>
<dbReference type="GO" id="GO:0005789">
    <property type="term" value="C:endoplasmic reticulum membrane"/>
    <property type="evidence" value="ECO:0007669"/>
    <property type="project" value="UniProtKB-SubCell"/>
</dbReference>
<evidence type="ECO:0000313" key="15">
    <source>
        <dbReference type="Ensembl" id="ENSGACP00000027033.2"/>
    </source>
</evidence>
<feature type="transmembrane region" description="Helical" evidence="13">
    <location>
        <begin position="267"/>
        <end position="286"/>
    </location>
</feature>
<evidence type="ECO:0000256" key="10">
    <source>
        <dbReference type="ARBA" id="ARBA00047280"/>
    </source>
</evidence>
<keyword evidence="7 13" id="KW-1133">Transmembrane helix</keyword>
<evidence type="ECO:0000256" key="13">
    <source>
        <dbReference type="SAM" id="Phobius"/>
    </source>
</evidence>
<reference evidence="15" key="2">
    <citation type="submission" date="2025-08" db="UniProtKB">
        <authorList>
            <consortium name="Ensembl"/>
        </authorList>
    </citation>
    <scope>IDENTIFICATION</scope>
</reference>
<evidence type="ECO:0000313" key="16">
    <source>
        <dbReference type="Proteomes" id="UP000007635"/>
    </source>
</evidence>
<dbReference type="OMA" id="VIFLCPI"/>
<evidence type="ECO:0000256" key="5">
    <source>
        <dbReference type="ARBA" id="ARBA00022801"/>
    </source>
</evidence>
<keyword evidence="4 13" id="KW-0812">Transmembrane</keyword>
<dbReference type="eggNOG" id="KOG4130">
    <property type="taxonomic scope" value="Eukaryota"/>
</dbReference>
<name>G3QAW7_GASAC</name>
<feature type="transmembrane region" description="Helical" evidence="13">
    <location>
        <begin position="52"/>
        <end position="74"/>
    </location>
</feature>
<feature type="transmembrane region" description="Helical" evidence="13">
    <location>
        <begin position="166"/>
        <end position="188"/>
    </location>
</feature>
<dbReference type="Bgee" id="ENSGACG00000020443">
    <property type="expression patterns" value="Expressed in camera-type eye and 2 other cell types or tissues"/>
</dbReference>
<comment type="catalytic activity">
    <reaction evidence="10">
        <text>Hydrolyzes the peptide bond -P2-(S-farnesyl or geranylgeranyl)C-P1'-P2'-P3'-COOH where P1' and P2' are amino acids with aliphatic sidechains and P3' is any C-terminal residue.</text>
        <dbReference type="EC" id="3.4.26.1"/>
    </reaction>
</comment>